<dbReference type="PANTHER" id="PTHR43240">
    <property type="entry name" value="1,4-DIHYDROXY-2-NAPHTHOYL-COA THIOESTERASE 1"/>
    <property type="match status" value="1"/>
</dbReference>
<evidence type="ECO:0000313" key="9">
    <source>
        <dbReference type="EMBL" id="KAA0920640.1"/>
    </source>
</evidence>
<accession>A0A5A9ZTX4</accession>
<comment type="similarity">
    <text evidence="4">Belongs to the YigI thioesterase family.</text>
</comment>
<protein>
    <recommendedName>
        <fullName evidence="6">Medium/long-chain acyl-CoA thioesterase YigI</fullName>
        <ecNumber evidence="5">3.1.2.20</ecNumber>
    </recommendedName>
</protein>
<reference evidence="9 10" key="1">
    <citation type="submission" date="2019-07" db="EMBL/GenBank/DDBJ databases">
        <title>Aquicoccus porphyridii gen. nov., sp. nov., isolated from a small marine red alga, Porphyridium marinum.</title>
        <authorList>
            <person name="Liu L."/>
        </authorList>
    </citation>
    <scope>NUCLEOTIDE SEQUENCE [LARGE SCALE GENOMIC DNA]</scope>
    <source>
        <strain evidence="9 10">L1 8-17</strain>
    </source>
</reference>
<sequence>MSLATYGDYATRTRESFARQPAMRMMGISMDDIAPGEVWLSMPFNPDFTQQHGFMHAGAIISGLDTAAGFAAYSVMPEEAGVLTVELKTSLMRPGKGQRFNFHARVLKPGRTILFTEAVATAIDGEKEHEIARLTATMMAVQGRDDVQG</sequence>
<dbReference type="InterPro" id="IPR003736">
    <property type="entry name" value="PAAI_dom"/>
</dbReference>
<comment type="caution">
    <text evidence="9">The sequence shown here is derived from an EMBL/GenBank/DDBJ whole genome shotgun (WGS) entry which is preliminary data.</text>
</comment>
<evidence type="ECO:0000313" key="10">
    <source>
        <dbReference type="Proteomes" id="UP000325291"/>
    </source>
</evidence>
<dbReference type="EC" id="3.1.2.20" evidence="5"/>
<dbReference type="EMBL" id="VINQ01000001">
    <property type="protein sequence ID" value="KAA0920640.1"/>
    <property type="molecule type" value="Genomic_DNA"/>
</dbReference>
<comment type="catalytic activity">
    <reaction evidence="7">
        <text>a medium-chain fatty acyl-CoA + H2O = a medium-chain fatty acid + CoA + H(+)</text>
        <dbReference type="Rhea" id="RHEA:68184"/>
        <dbReference type="ChEBI" id="CHEBI:15377"/>
        <dbReference type="ChEBI" id="CHEBI:15378"/>
        <dbReference type="ChEBI" id="CHEBI:57287"/>
        <dbReference type="ChEBI" id="CHEBI:59558"/>
        <dbReference type="ChEBI" id="CHEBI:90546"/>
    </reaction>
</comment>
<evidence type="ECO:0000256" key="7">
    <source>
        <dbReference type="ARBA" id="ARBA00048062"/>
    </source>
</evidence>
<comment type="catalytic activity">
    <reaction evidence="2">
        <text>a fatty acyl-CoA + H2O = a fatty acid + CoA + H(+)</text>
        <dbReference type="Rhea" id="RHEA:16781"/>
        <dbReference type="ChEBI" id="CHEBI:15377"/>
        <dbReference type="ChEBI" id="CHEBI:15378"/>
        <dbReference type="ChEBI" id="CHEBI:28868"/>
        <dbReference type="ChEBI" id="CHEBI:57287"/>
        <dbReference type="ChEBI" id="CHEBI:77636"/>
        <dbReference type="EC" id="3.1.2.20"/>
    </reaction>
</comment>
<evidence type="ECO:0000256" key="6">
    <source>
        <dbReference type="ARBA" id="ARBA00040062"/>
    </source>
</evidence>
<dbReference type="InterPro" id="IPR006683">
    <property type="entry name" value="Thioestr_dom"/>
</dbReference>
<dbReference type="CDD" id="cd03443">
    <property type="entry name" value="PaaI_thioesterase"/>
    <property type="match status" value="1"/>
</dbReference>
<evidence type="ECO:0000256" key="4">
    <source>
        <dbReference type="ARBA" id="ARBA00038381"/>
    </source>
</evidence>
<gene>
    <name evidence="9" type="ORF">FLO80_00195</name>
</gene>
<organism evidence="9 10">
    <name type="scientific">Aquicoccus porphyridii</name>
    <dbReference type="NCBI Taxonomy" id="1852029"/>
    <lineage>
        <taxon>Bacteria</taxon>
        <taxon>Pseudomonadati</taxon>
        <taxon>Pseudomonadota</taxon>
        <taxon>Alphaproteobacteria</taxon>
        <taxon>Rhodobacterales</taxon>
        <taxon>Paracoccaceae</taxon>
        <taxon>Aquicoccus</taxon>
    </lineage>
</organism>
<evidence type="ECO:0000256" key="3">
    <source>
        <dbReference type="ARBA" id="ARBA00036002"/>
    </source>
</evidence>
<keyword evidence="10" id="KW-1185">Reference proteome</keyword>
<dbReference type="InterPro" id="IPR029069">
    <property type="entry name" value="HotDog_dom_sf"/>
</dbReference>
<evidence type="ECO:0000259" key="8">
    <source>
        <dbReference type="Pfam" id="PF03061"/>
    </source>
</evidence>
<dbReference type="SUPFAM" id="SSF54637">
    <property type="entry name" value="Thioesterase/thiol ester dehydrase-isomerase"/>
    <property type="match status" value="1"/>
</dbReference>
<dbReference type="GO" id="GO:0047617">
    <property type="term" value="F:fatty acyl-CoA hydrolase activity"/>
    <property type="evidence" value="ECO:0007669"/>
    <property type="project" value="UniProtKB-EC"/>
</dbReference>
<proteinExistence type="inferred from homology"/>
<comment type="catalytic activity">
    <reaction evidence="3">
        <text>a long-chain fatty acyl-CoA + H2O = a long-chain fatty acid + CoA + H(+)</text>
        <dbReference type="Rhea" id="RHEA:67680"/>
        <dbReference type="ChEBI" id="CHEBI:15377"/>
        <dbReference type="ChEBI" id="CHEBI:15378"/>
        <dbReference type="ChEBI" id="CHEBI:57287"/>
        <dbReference type="ChEBI" id="CHEBI:57560"/>
        <dbReference type="ChEBI" id="CHEBI:83139"/>
    </reaction>
</comment>
<dbReference type="RefSeq" id="WP_111362328.1">
    <property type="nucleotide sequence ID" value="NZ_VINQ01000001.1"/>
</dbReference>
<dbReference type="Gene3D" id="3.10.129.10">
    <property type="entry name" value="Hotdog Thioesterase"/>
    <property type="match status" value="1"/>
</dbReference>
<evidence type="ECO:0000256" key="1">
    <source>
        <dbReference type="ARBA" id="ARBA00022801"/>
    </source>
</evidence>
<keyword evidence="1" id="KW-0378">Hydrolase</keyword>
<dbReference type="AlphaFoldDB" id="A0A5A9ZTX4"/>
<dbReference type="PANTHER" id="PTHR43240:SF20">
    <property type="entry name" value="MEDIUM_LONG-CHAIN ACYL-COA THIOESTERASE YIGI"/>
    <property type="match status" value="1"/>
</dbReference>
<evidence type="ECO:0000256" key="5">
    <source>
        <dbReference type="ARBA" id="ARBA00038894"/>
    </source>
</evidence>
<evidence type="ECO:0000256" key="2">
    <source>
        <dbReference type="ARBA" id="ARBA00035880"/>
    </source>
</evidence>
<dbReference type="Proteomes" id="UP000325291">
    <property type="component" value="Unassembled WGS sequence"/>
</dbReference>
<dbReference type="Pfam" id="PF03061">
    <property type="entry name" value="4HBT"/>
    <property type="match status" value="1"/>
</dbReference>
<dbReference type="NCBIfam" id="TIGR00369">
    <property type="entry name" value="unchar_dom_1"/>
    <property type="match status" value="1"/>
</dbReference>
<feature type="domain" description="Thioesterase" evidence="8">
    <location>
        <begin position="52"/>
        <end position="126"/>
    </location>
</feature>
<name>A0A5A9ZTX4_9RHOB</name>